<dbReference type="AlphaFoldDB" id="B0DWP5"/>
<keyword evidence="2" id="KW-1185">Reference proteome</keyword>
<protein>
    <submittedName>
        <fullName evidence="1">Predicted protein</fullName>
    </submittedName>
</protein>
<accession>B0DWP5</accession>
<proteinExistence type="predicted"/>
<evidence type="ECO:0000313" key="1">
    <source>
        <dbReference type="EMBL" id="EDR01018.1"/>
    </source>
</evidence>
<dbReference type="InParanoid" id="B0DWP5"/>
<gene>
    <name evidence="1" type="ORF">LACBIDRAFT_312783</name>
</gene>
<dbReference type="Proteomes" id="UP000001194">
    <property type="component" value="Unassembled WGS sequence"/>
</dbReference>
<reference evidence="1 2" key="1">
    <citation type="journal article" date="2008" name="Nature">
        <title>The genome of Laccaria bicolor provides insights into mycorrhizal symbiosis.</title>
        <authorList>
            <person name="Martin F."/>
            <person name="Aerts A."/>
            <person name="Ahren D."/>
            <person name="Brun A."/>
            <person name="Danchin E.G.J."/>
            <person name="Duchaussoy F."/>
            <person name="Gibon J."/>
            <person name="Kohler A."/>
            <person name="Lindquist E."/>
            <person name="Pereda V."/>
            <person name="Salamov A."/>
            <person name="Shapiro H.J."/>
            <person name="Wuyts J."/>
            <person name="Blaudez D."/>
            <person name="Buee M."/>
            <person name="Brokstein P."/>
            <person name="Canbaeck B."/>
            <person name="Cohen D."/>
            <person name="Courty P.E."/>
            <person name="Coutinho P.M."/>
            <person name="Delaruelle C."/>
            <person name="Detter J.C."/>
            <person name="Deveau A."/>
            <person name="DiFazio S."/>
            <person name="Duplessis S."/>
            <person name="Fraissinet-Tachet L."/>
            <person name="Lucic E."/>
            <person name="Frey-Klett P."/>
            <person name="Fourrey C."/>
            <person name="Feussner I."/>
            <person name="Gay G."/>
            <person name="Grimwood J."/>
            <person name="Hoegger P.J."/>
            <person name="Jain P."/>
            <person name="Kilaru S."/>
            <person name="Labbe J."/>
            <person name="Lin Y.C."/>
            <person name="Legue V."/>
            <person name="Le Tacon F."/>
            <person name="Marmeisse R."/>
            <person name="Melayah D."/>
            <person name="Montanini B."/>
            <person name="Muratet M."/>
            <person name="Nehls U."/>
            <person name="Niculita-Hirzel H."/>
            <person name="Oudot-Le Secq M.P."/>
            <person name="Peter M."/>
            <person name="Quesneville H."/>
            <person name="Rajashekar B."/>
            <person name="Reich M."/>
            <person name="Rouhier N."/>
            <person name="Schmutz J."/>
            <person name="Yin T."/>
            <person name="Chalot M."/>
            <person name="Henrissat B."/>
            <person name="Kuees U."/>
            <person name="Lucas S."/>
            <person name="Van de Peer Y."/>
            <person name="Podila G.K."/>
            <person name="Polle A."/>
            <person name="Pukkila P.J."/>
            <person name="Richardson P.M."/>
            <person name="Rouze P."/>
            <person name="Sanders I.R."/>
            <person name="Stajich J.E."/>
            <person name="Tunlid A."/>
            <person name="Tuskan G."/>
            <person name="Grigoriev I.V."/>
        </authorList>
    </citation>
    <scope>NUCLEOTIDE SEQUENCE [LARGE SCALE GENOMIC DNA]</scope>
    <source>
        <strain evidence="2">S238N-H82 / ATCC MYA-4686</strain>
    </source>
</reference>
<dbReference type="GeneID" id="6084060"/>
<dbReference type="EMBL" id="DS547144">
    <property type="protein sequence ID" value="EDR01018.1"/>
    <property type="molecule type" value="Genomic_DNA"/>
</dbReference>
<dbReference type="HOGENOM" id="CLU_2427399_0_0_1"/>
<evidence type="ECO:0000313" key="2">
    <source>
        <dbReference type="Proteomes" id="UP000001194"/>
    </source>
</evidence>
<dbReference type="RefSeq" id="XP_001888413.1">
    <property type="nucleotide sequence ID" value="XM_001888378.1"/>
</dbReference>
<sequence>MHTVQDWFILPGQKASWLSPIIARYTTCVSLSLFVCKDITAIYLPNHLSTHAQCACPYPRRPQPNTKIRHTDGFKTVVTFNNMGIYIDYIK</sequence>
<organism evidence="2">
    <name type="scientific">Laccaria bicolor (strain S238N-H82 / ATCC MYA-4686)</name>
    <name type="common">Bicoloured deceiver</name>
    <name type="synonym">Laccaria laccata var. bicolor</name>
    <dbReference type="NCBI Taxonomy" id="486041"/>
    <lineage>
        <taxon>Eukaryota</taxon>
        <taxon>Fungi</taxon>
        <taxon>Dikarya</taxon>
        <taxon>Basidiomycota</taxon>
        <taxon>Agaricomycotina</taxon>
        <taxon>Agaricomycetes</taxon>
        <taxon>Agaricomycetidae</taxon>
        <taxon>Agaricales</taxon>
        <taxon>Agaricineae</taxon>
        <taxon>Hydnangiaceae</taxon>
        <taxon>Laccaria</taxon>
    </lineage>
</organism>
<dbReference type="KEGG" id="lbc:LACBIDRAFT_312783"/>
<name>B0DWP5_LACBS</name>